<feature type="non-terminal residue" evidence="1">
    <location>
        <position position="1"/>
    </location>
</feature>
<comment type="caution">
    <text evidence="1">The sequence shown here is derived from an EMBL/GenBank/DDBJ whole genome shotgun (WGS) entry which is preliminary data.</text>
</comment>
<protein>
    <submittedName>
        <fullName evidence="1">Transcriptional regulator, LytR family</fullName>
    </submittedName>
</protein>
<accession>W1XQ95</accession>
<name>W1XQ95_9ZZZZ</name>
<evidence type="ECO:0000313" key="1">
    <source>
        <dbReference type="EMBL" id="ETJ32392.1"/>
    </source>
</evidence>
<dbReference type="EMBL" id="AZMM01013148">
    <property type="protein sequence ID" value="ETJ32392.1"/>
    <property type="molecule type" value="Genomic_DNA"/>
</dbReference>
<gene>
    <name evidence="1" type="ORF">Q604_UNBC13148G0001</name>
</gene>
<organism evidence="1">
    <name type="scientific">human gut metagenome</name>
    <dbReference type="NCBI Taxonomy" id="408170"/>
    <lineage>
        <taxon>unclassified sequences</taxon>
        <taxon>metagenomes</taxon>
        <taxon>organismal metagenomes</taxon>
    </lineage>
</organism>
<reference evidence="1" key="1">
    <citation type="submission" date="2013-12" db="EMBL/GenBank/DDBJ databases">
        <title>A Varibaculum cambriense genome reconstructed from a premature infant gut community with otherwise low bacterial novelty that shifts toward anaerobic metabolism during the third week of life.</title>
        <authorList>
            <person name="Brown C.T."/>
            <person name="Sharon I."/>
            <person name="Thomas B.C."/>
            <person name="Castelle C.J."/>
            <person name="Morowitz M.J."/>
            <person name="Banfield J.F."/>
        </authorList>
    </citation>
    <scope>NUCLEOTIDE SEQUENCE</scope>
</reference>
<dbReference type="AlphaFoldDB" id="W1XQ95"/>
<proteinExistence type="predicted"/>
<sequence>SIIISILSIFVLIFTVSAFGNYMHKFNTVNINKEKVIPKNINSQVSKVSSGPPKAYA</sequence>